<gene>
    <name evidence="3" type="ORF">LCGC14_0646620</name>
</gene>
<feature type="region of interest" description="Disordered" evidence="1">
    <location>
        <begin position="293"/>
        <end position="441"/>
    </location>
</feature>
<feature type="region of interest" description="Disordered" evidence="1">
    <location>
        <begin position="136"/>
        <end position="173"/>
    </location>
</feature>
<feature type="compositionally biased region" description="Basic and acidic residues" evidence="1">
    <location>
        <begin position="511"/>
        <end position="520"/>
    </location>
</feature>
<protein>
    <recommendedName>
        <fullName evidence="2">GIY-YIG domain-containing protein</fullName>
    </recommendedName>
</protein>
<evidence type="ECO:0000313" key="3">
    <source>
        <dbReference type="EMBL" id="KKN49058.1"/>
    </source>
</evidence>
<feature type="region of interest" description="Disordered" evidence="1">
    <location>
        <begin position="477"/>
        <end position="538"/>
    </location>
</feature>
<feature type="compositionally biased region" description="Basic and acidic residues" evidence="1">
    <location>
        <begin position="424"/>
        <end position="436"/>
    </location>
</feature>
<proteinExistence type="predicted"/>
<feature type="domain" description="GIY-YIG" evidence="2">
    <location>
        <begin position="8"/>
        <end position="111"/>
    </location>
</feature>
<sequence>MVNEGIKASGYIYKGTNDTNGKVYIGKTEKTIEKRWKKHIDNANELKRAREANPQKKIPGTHLDNALIKYGADSFSVTQIDIAYSKAELNKKEKNWIKKYDSMNREKGYNMTEGGEGGKLSLEVIEKLRNIAQEKAKDPEWHEKVRKGVSDKYQNDPEYKEKQTKERRERTKNPEWVEKMTKINQERAKNPEWVEKMTKINQERAKDPNFINKMREIGKQTKKEIKDKREFLNDIKNNMEKKEMLKKYEIGKTAYNKRIQEMFGPNGPKNYTELKNHLQNKDINDVLKDIKKREAETQVEKSENKTDEKIPEEENQGSKEIDRDSIDDKNSKEEINEGSVEGSQEEEVDEIREKPEEEAKDEKEKVTPEAQIAEPKDPPEEISTEEPDNQQQTQIEEPSDSQLNEPLEKSPIGNSFEPILIPEPDGKKTKGEKNYDDMNGLIRDPGPHAYIDNKFALKPPKDYSGIDRSRLVGFIDNGWIPDNINIPDKDYNGLDEDVQEKGNDFDGIDSPQERGDKDFDNIDDDGDSEGRGESGGES</sequence>
<feature type="compositionally biased region" description="Basic and acidic residues" evidence="1">
    <location>
        <begin position="528"/>
        <end position="538"/>
    </location>
</feature>
<dbReference type="Gene3D" id="3.40.1440.10">
    <property type="entry name" value="GIY-YIG endonuclease"/>
    <property type="match status" value="1"/>
</dbReference>
<reference evidence="3" key="1">
    <citation type="journal article" date="2015" name="Nature">
        <title>Complex archaea that bridge the gap between prokaryotes and eukaryotes.</title>
        <authorList>
            <person name="Spang A."/>
            <person name="Saw J.H."/>
            <person name="Jorgensen S.L."/>
            <person name="Zaremba-Niedzwiedzka K."/>
            <person name="Martijn J."/>
            <person name="Lind A.E."/>
            <person name="van Eijk R."/>
            <person name="Schleper C."/>
            <person name="Guy L."/>
            <person name="Ettema T.J."/>
        </authorList>
    </citation>
    <scope>NUCLEOTIDE SEQUENCE</scope>
</reference>
<dbReference type="CDD" id="cd10443">
    <property type="entry name" value="GIY-YIG_HE_Tlr8p_PBC-V_like"/>
    <property type="match status" value="1"/>
</dbReference>
<dbReference type="PROSITE" id="PS50164">
    <property type="entry name" value="GIY_YIG"/>
    <property type="match status" value="1"/>
</dbReference>
<dbReference type="SMART" id="SM00465">
    <property type="entry name" value="GIYc"/>
    <property type="match status" value="1"/>
</dbReference>
<accession>A0A0F9U5X6</accession>
<feature type="compositionally biased region" description="Basic and acidic residues" evidence="1">
    <location>
        <begin position="351"/>
        <end position="367"/>
    </location>
</feature>
<evidence type="ECO:0000256" key="1">
    <source>
        <dbReference type="SAM" id="MobiDB-lite"/>
    </source>
</evidence>
<organism evidence="3">
    <name type="scientific">marine sediment metagenome</name>
    <dbReference type="NCBI Taxonomy" id="412755"/>
    <lineage>
        <taxon>unclassified sequences</taxon>
        <taxon>metagenomes</taxon>
        <taxon>ecological metagenomes</taxon>
    </lineage>
</organism>
<feature type="compositionally biased region" description="Polar residues" evidence="1">
    <location>
        <begin position="389"/>
        <end position="404"/>
    </location>
</feature>
<feature type="compositionally biased region" description="Basic and acidic residues" evidence="1">
    <location>
        <begin position="316"/>
        <end position="335"/>
    </location>
</feature>
<comment type="caution">
    <text evidence="3">The sequence shown here is derived from an EMBL/GenBank/DDBJ whole genome shotgun (WGS) entry which is preliminary data.</text>
</comment>
<dbReference type="Pfam" id="PF01541">
    <property type="entry name" value="GIY-YIG"/>
    <property type="match status" value="1"/>
</dbReference>
<name>A0A0F9U5X6_9ZZZZ</name>
<dbReference type="SUPFAM" id="SSF82771">
    <property type="entry name" value="GIY-YIG endonuclease"/>
    <property type="match status" value="1"/>
</dbReference>
<dbReference type="EMBL" id="LAZR01001187">
    <property type="protein sequence ID" value="KKN49058.1"/>
    <property type="molecule type" value="Genomic_DNA"/>
</dbReference>
<feature type="compositionally biased region" description="Basic and acidic residues" evidence="1">
    <location>
        <begin position="293"/>
        <end position="309"/>
    </location>
</feature>
<evidence type="ECO:0000259" key="2">
    <source>
        <dbReference type="PROSITE" id="PS50164"/>
    </source>
</evidence>
<dbReference type="InterPro" id="IPR000305">
    <property type="entry name" value="GIY-YIG_endonuc"/>
</dbReference>
<dbReference type="AlphaFoldDB" id="A0A0F9U5X6"/>
<dbReference type="InterPro" id="IPR035901">
    <property type="entry name" value="GIY-YIG_endonuc_sf"/>
</dbReference>